<dbReference type="OrthoDB" id="4463773at2"/>
<evidence type="ECO:0000313" key="4">
    <source>
        <dbReference type="EMBL" id="MQY16051.1"/>
    </source>
</evidence>
<reference evidence="4 5" key="1">
    <citation type="submission" date="2019-10" db="EMBL/GenBank/DDBJ databases">
        <title>Streptomyces smaragdinus sp. nov. and Streptomyces fabii sp. nov., isolated from the gut of fungus growing-termite Macrotermes natalensis.</title>
        <authorList>
            <person name="Schwitalla J."/>
            <person name="Benndorf R."/>
            <person name="Martin K."/>
            <person name="De Beer W."/>
            <person name="Kaster A.-K."/>
            <person name="Vollmers J."/>
            <person name="Poulsen M."/>
            <person name="Beemelmanns C."/>
        </authorList>
    </citation>
    <scope>NUCLEOTIDE SEQUENCE [LARGE SCALE GENOMIC DNA]</scope>
    <source>
        <strain evidence="4 5">RB5</strain>
    </source>
</reference>
<evidence type="ECO:0000313" key="5">
    <source>
        <dbReference type="Proteomes" id="UP000466345"/>
    </source>
</evidence>
<feature type="region of interest" description="Disordered" evidence="1">
    <location>
        <begin position="1"/>
        <end position="26"/>
    </location>
</feature>
<dbReference type="EMBL" id="WEGJ01000043">
    <property type="protein sequence ID" value="MQY16051.1"/>
    <property type="molecule type" value="Genomic_DNA"/>
</dbReference>
<feature type="compositionally biased region" description="Basic and acidic residues" evidence="1">
    <location>
        <begin position="95"/>
        <end position="126"/>
    </location>
</feature>
<dbReference type="AlphaFoldDB" id="A0A7K0CRI9"/>
<dbReference type="InterPro" id="IPR018929">
    <property type="entry name" value="DUF2510"/>
</dbReference>
<keyword evidence="2" id="KW-0812">Transmembrane</keyword>
<proteinExistence type="predicted"/>
<dbReference type="Pfam" id="PF10708">
    <property type="entry name" value="DUF2510"/>
    <property type="match status" value="1"/>
</dbReference>
<keyword evidence="2" id="KW-1133">Transmembrane helix</keyword>
<accession>A0A7K0CRI9</accession>
<evidence type="ECO:0000256" key="1">
    <source>
        <dbReference type="SAM" id="MobiDB-lite"/>
    </source>
</evidence>
<comment type="caution">
    <text evidence="4">The sequence shown here is derived from an EMBL/GenBank/DDBJ whole genome shotgun (WGS) entry which is preliminary data.</text>
</comment>
<feature type="domain" description="DUF2510" evidence="3">
    <location>
        <begin position="8"/>
        <end position="41"/>
    </location>
</feature>
<evidence type="ECO:0000256" key="2">
    <source>
        <dbReference type="SAM" id="Phobius"/>
    </source>
</evidence>
<feature type="compositionally biased region" description="Basic and acidic residues" evidence="1">
    <location>
        <begin position="15"/>
        <end position="26"/>
    </location>
</feature>
<feature type="transmembrane region" description="Helical" evidence="2">
    <location>
        <begin position="65"/>
        <end position="90"/>
    </location>
</feature>
<name>A0A7K0CRI9_9ACTN</name>
<feature type="region of interest" description="Disordered" evidence="1">
    <location>
        <begin position="91"/>
        <end position="145"/>
    </location>
</feature>
<keyword evidence="5" id="KW-1185">Reference proteome</keyword>
<organism evidence="4 5">
    <name type="scientific">Streptomyces smaragdinus</name>
    <dbReference type="NCBI Taxonomy" id="2585196"/>
    <lineage>
        <taxon>Bacteria</taxon>
        <taxon>Bacillati</taxon>
        <taxon>Actinomycetota</taxon>
        <taxon>Actinomycetes</taxon>
        <taxon>Kitasatosporales</taxon>
        <taxon>Streptomycetaceae</taxon>
        <taxon>Streptomyces</taxon>
    </lineage>
</organism>
<sequence length="318" mass="33602">MSDTSPSGWYPDPQRSADDPPRERRWDGEVWTDEVRAALPATFAAPPPPKRERPHPVRWLRARPFIAGIVLGALGMLVVGGGITAGVVAASDDDGGGHRPSAFDRRAPGGNKDNRDNKGNGEKGPRGEQPGPDTRGQKMPGMEDGFATDLASGIKLPVPDGWKSQSGMGASISTGEYKCPTAPDQTCLRGGVNSIPAKALEIKATTAKAVAEADIEKNAEESYGTQAYGGITSHDELKAEAVKVAGQDGYLIRWQVVTKTGDDGYVQSLAFPSPADGKTMILVRYGFDISDKAPKLTEMDTITKGIKAARLMGSGKSA</sequence>
<evidence type="ECO:0000259" key="3">
    <source>
        <dbReference type="Pfam" id="PF10708"/>
    </source>
</evidence>
<protein>
    <recommendedName>
        <fullName evidence="3">DUF2510 domain-containing protein</fullName>
    </recommendedName>
</protein>
<dbReference type="RefSeq" id="WP_153456835.1">
    <property type="nucleotide sequence ID" value="NZ_WEGJ01000043.1"/>
</dbReference>
<gene>
    <name evidence="4" type="ORF">SRB5_62430</name>
</gene>
<dbReference type="Proteomes" id="UP000466345">
    <property type="component" value="Unassembled WGS sequence"/>
</dbReference>
<keyword evidence="2" id="KW-0472">Membrane</keyword>